<dbReference type="Pfam" id="PF14967">
    <property type="entry name" value="FAM70"/>
    <property type="match status" value="1"/>
</dbReference>
<comment type="subcellular location">
    <subcellularLocation>
        <location evidence="1">Membrane</location>
        <topology evidence="1">Multi-pass membrane protein</topology>
    </subcellularLocation>
</comment>
<protein>
    <submittedName>
        <fullName evidence="7">Transmembrane protein 255B</fullName>
    </submittedName>
</protein>
<keyword evidence="8" id="KW-1185">Reference proteome</keyword>
<dbReference type="Ensembl" id="ENSMMST00000003003.1">
    <property type="protein sequence ID" value="ENSMMSP00000002750.1"/>
    <property type="gene ID" value="ENSMMSG00000002118.1"/>
</dbReference>
<feature type="transmembrane region" description="Helical" evidence="6">
    <location>
        <begin position="88"/>
        <end position="114"/>
    </location>
</feature>
<reference evidence="7" key="1">
    <citation type="submission" date="2025-08" db="UniProtKB">
        <authorList>
            <consortium name="Ensembl"/>
        </authorList>
    </citation>
    <scope>IDENTIFICATION</scope>
</reference>
<evidence type="ECO:0000256" key="6">
    <source>
        <dbReference type="SAM" id="Phobius"/>
    </source>
</evidence>
<keyword evidence="5 6" id="KW-0472">Membrane</keyword>
<evidence type="ECO:0000256" key="5">
    <source>
        <dbReference type="ARBA" id="ARBA00023136"/>
    </source>
</evidence>
<evidence type="ECO:0000256" key="4">
    <source>
        <dbReference type="ARBA" id="ARBA00022989"/>
    </source>
</evidence>
<keyword evidence="3 6" id="KW-0812">Transmembrane</keyword>
<dbReference type="GO" id="GO:0016020">
    <property type="term" value="C:membrane"/>
    <property type="evidence" value="ECO:0007669"/>
    <property type="project" value="UniProtKB-SubCell"/>
</dbReference>
<name>A0A8C6FG13_MOSMO</name>
<sequence>QRTALAQDRAWDKGAPIEQRFVRRKKTTLWFVGALLVVSAAILAVGLAATTRTENVTVGGYYPGIILGFGSFLGIIGVNLVENRKQMLVAAIVFISFGVVAAFCCAVVDGVFAARHIVSPSQPSWLRSQALCALRGCQKSSLPCGARLGGPPRLRALVLSSRWLSSPFPLCPHCSRSVRPEFPAFSAALG</sequence>
<reference evidence="7" key="2">
    <citation type="submission" date="2025-09" db="UniProtKB">
        <authorList>
            <consortium name="Ensembl"/>
        </authorList>
    </citation>
    <scope>IDENTIFICATION</scope>
</reference>
<dbReference type="PANTHER" id="PTHR33721">
    <property type="entry name" value="TRANSMEMBRANE PROTEIN 255B-LIKE"/>
    <property type="match status" value="1"/>
</dbReference>
<evidence type="ECO:0000256" key="1">
    <source>
        <dbReference type="ARBA" id="ARBA00004141"/>
    </source>
</evidence>
<proteinExistence type="inferred from homology"/>
<dbReference type="Proteomes" id="UP000694544">
    <property type="component" value="Unplaced"/>
</dbReference>
<dbReference type="GeneTree" id="ENSGT00940000160889"/>
<keyword evidence="4 6" id="KW-1133">Transmembrane helix</keyword>
<dbReference type="AlphaFoldDB" id="A0A8C6FG13"/>
<accession>A0A8C6FG13</accession>
<evidence type="ECO:0000313" key="8">
    <source>
        <dbReference type="Proteomes" id="UP000694544"/>
    </source>
</evidence>
<evidence type="ECO:0000256" key="2">
    <source>
        <dbReference type="ARBA" id="ARBA00007903"/>
    </source>
</evidence>
<feature type="transmembrane region" description="Helical" evidence="6">
    <location>
        <begin position="61"/>
        <end position="81"/>
    </location>
</feature>
<evidence type="ECO:0000256" key="3">
    <source>
        <dbReference type="ARBA" id="ARBA00022692"/>
    </source>
</evidence>
<organism evidence="7 8">
    <name type="scientific">Moschus moschiferus</name>
    <name type="common">Siberian musk deer</name>
    <name type="synonym">Moschus sibiricus</name>
    <dbReference type="NCBI Taxonomy" id="68415"/>
    <lineage>
        <taxon>Eukaryota</taxon>
        <taxon>Metazoa</taxon>
        <taxon>Chordata</taxon>
        <taxon>Craniata</taxon>
        <taxon>Vertebrata</taxon>
        <taxon>Euteleostomi</taxon>
        <taxon>Mammalia</taxon>
        <taxon>Eutheria</taxon>
        <taxon>Laurasiatheria</taxon>
        <taxon>Artiodactyla</taxon>
        <taxon>Ruminantia</taxon>
        <taxon>Pecora</taxon>
        <taxon>Moschidae</taxon>
        <taxon>Moschus</taxon>
    </lineage>
</organism>
<feature type="transmembrane region" description="Helical" evidence="6">
    <location>
        <begin position="29"/>
        <end position="49"/>
    </location>
</feature>
<gene>
    <name evidence="7" type="primary">TMEM255B</name>
</gene>
<dbReference type="PANTHER" id="PTHR33721:SF3">
    <property type="entry name" value="TRANSMEMBRANE PROTEIN 255B"/>
    <property type="match status" value="1"/>
</dbReference>
<comment type="similarity">
    <text evidence="2">Belongs to the TMEM255 family.</text>
</comment>
<dbReference type="InterPro" id="IPR028014">
    <property type="entry name" value="TMEM255"/>
</dbReference>
<evidence type="ECO:0000313" key="7">
    <source>
        <dbReference type="Ensembl" id="ENSMMSP00000002750.1"/>
    </source>
</evidence>